<proteinExistence type="predicted"/>
<dbReference type="EMBL" id="ML995875">
    <property type="protein sequence ID" value="KAF2766221.1"/>
    <property type="molecule type" value="Genomic_DNA"/>
</dbReference>
<dbReference type="Proteomes" id="UP000799436">
    <property type="component" value="Unassembled WGS sequence"/>
</dbReference>
<protein>
    <submittedName>
        <fullName evidence="2">Uncharacterized protein</fullName>
    </submittedName>
</protein>
<feature type="compositionally biased region" description="Low complexity" evidence="1">
    <location>
        <begin position="246"/>
        <end position="261"/>
    </location>
</feature>
<feature type="region of interest" description="Disordered" evidence="1">
    <location>
        <begin position="245"/>
        <end position="285"/>
    </location>
</feature>
<evidence type="ECO:0000313" key="3">
    <source>
        <dbReference type="Proteomes" id="UP000799436"/>
    </source>
</evidence>
<dbReference type="OrthoDB" id="5395975at2759"/>
<name>A0A6G1KZX6_9PEZI</name>
<evidence type="ECO:0000313" key="2">
    <source>
        <dbReference type="EMBL" id="KAF2766221.1"/>
    </source>
</evidence>
<evidence type="ECO:0000256" key="1">
    <source>
        <dbReference type="SAM" id="MobiDB-lite"/>
    </source>
</evidence>
<feature type="region of interest" description="Disordered" evidence="1">
    <location>
        <begin position="111"/>
        <end position="151"/>
    </location>
</feature>
<sequence>MVQRIDLRIHAGAPSSRQDDDRYRALADAYLGFSGRRQDLDISNSSRLDAEVIPATVLQPRPTRQVDDSTTILAHADDTTFIEDTQLAYDALESQIFTSFLMTSEVTLVPRTSSDHDHDEGDVSLWPKDLDVQSPQKPVGSSHGPLADPGVGGDLGPDVAAEIVEDAPPSPFSPLGDEHQIEDEANEDTRTAKYEDESVAFLGLARKRRIIGNDFGVAITKPFRIPLKRTASETVALPAGELPEVSAPRAQSQQSNPSASSYLRTPILDRSRKRPRTSLGDGMSPPLVVGQNIARRLFQVAQTAQAVPDNGLADYRERTPNRAYIAHPEGSELGIAFVGEPQQHTMPSPAVEPEGSHESGSSEHTTSELPTTYSLTGSTTSKRTPLRRASQRSTSDPGPSKRSDDVNTHPESNRSSSHPAEAAVNPSLAKPAESPPEQRSRSHVNNVNGYALAVVQYQNVQPPRRFEDGLTGSTVPSASPKDATTLSMLAGMAHTIRPPHPPVSIDAFTTHITDSLAQLANDTRLKYNPIRVTREVRPLERGYWLIRIKNVPAQLQLDSWHFLDKYIRSGRAGWGVWCTRIGSNDSTDPMGTPDVDVGDMKIFCWGEVVRHIYLLLYVASNSQVRKLGLQWIDAEGRVVVQMRSKT</sequence>
<accession>A0A6G1KZX6</accession>
<feature type="compositionally biased region" description="Basic and acidic residues" evidence="1">
    <location>
        <begin position="399"/>
        <end position="412"/>
    </location>
</feature>
<feature type="region of interest" description="Disordered" evidence="1">
    <location>
        <begin position="342"/>
        <end position="443"/>
    </location>
</feature>
<keyword evidence="3" id="KW-1185">Reference proteome</keyword>
<reference evidence="2" key="1">
    <citation type="journal article" date="2020" name="Stud. Mycol.">
        <title>101 Dothideomycetes genomes: a test case for predicting lifestyles and emergence of pathogens.</title>
        <authorList>
            <person name="Haridas S."/>
            <person name="Albert R."/>
            <person name="Binder M."/>
            <person name="Bloem J."/>
            <person name="Labutti K."/>
            <person name="Salamov A."/>
            <person name="Andreopoulos B."/>
            <person name="Baker S."/>
            <person name="Barry K."/>
            <person name="Bills G."/>
            <person name="Bluhm B."/>
            <person name="Cannon C."/>
            <person name="Castanera R."/>
            <person name="Culley D."/>
            <person name="Daum C."/>
            <person name="Ezra D."/>
            <person name="Gonzalez J."/>
            <person name="Henrissat B."/>
            <person name="Kuo A."/>
            <person name="Liang C."/>
            <person name="Lipzen A."/>
            <person name="Lutzoni F."/>
            <person name="Magnuson J."/>
            <person name="Mondo S."/>
            <person name="Nolan M."/>
            <person name="Ohm R."/>
            <person name="Pangilinan J."/>
            <person name="Park H.-J."/>
            <person name="Ramirez L."/>
            <person name="Alfaro M."/>
            <person name="Sun H."/>
            <person name="Tritt A."/>
            <person name="Yoshinaga Y."/>
            <person name="Zwiers L.-H."/>
            <person name="Turgeon B."/>
            <person name="Goodwin S."/>
            <person name="Spatafora J."/>
            <person name="Crous P."/>
            <person name="Grigoriev I."/>
        </authorList>
    </citation>
    <scope>NUCLEOTIDE SEQUENCE</scope>
    <source>
        <strain evidence="2">CBS 116005</strain>
    </source>
</reference>
<organism evidence="2 3">
    <name type="scientific">Teratosphaeria nubilosa</name>
    <dbReference type="NCBI Taxonomy" id="161662"/>
    <lineage>
        <taxon>Eukaryota</taxon>
        <taxon>Fungi</taxon>
        <taxon>Dikarya</taxon>
        <taxon>Ascomycota</taxon>
        <taxon>Pezizomycotina</taxon>
        <taxon>Dothideomycetes</taxon>
        <taxon>Dothideomycetidae</taxon>
        <taxon>Mycosphaerellales</taxon>
        <taxon>Teratosphaeriaceae</taxon>
        <taxon>Teratosphaeria</taxon>
    </lineage>
</organism>
<feature type="compositionally biased region" description="Polar residues" evidence="1">
    <location>
        <begin position="369"/>
        <end position="383"/>
    </location>
</feature>
<gene>
    <name evidence="2" type="ORF">EJ03DRAFT_354139</name>
</gene>
<dbReference type="AlphaFoldDB" id="A0A6G1KZX6"/>